<evidence type="ECO:0000313" key="2">
    <source>
        <dbReference type="EMBL" id="OTP76753.1"/>
    </source>
</evidence>
<reference evidence="2 3" key="1">
    <citation type="submission" date="2017-03" db="EMBL/GenBank/DDBJ databases">
        <title>Genome analysis of strain PAMC 26510.</title>
        <authorList>
            <person name="Oh H.-M."/>
            <person name="Yang J.-A."/>
        </authorList>
    </citation>
    <scope>NUCLEOTIDE SEQUENCE [LARGE SCALE GENOMIC DNA]</scope>
    <source>
        <strain evidence="2 3">PAMC 26510</strain>
    </source>
</reference>
<comment type="caution">
    <text evidence="2">The sequence shown here is derived from an EMBL/GenBank/DDBJ whole genome shotgun (WGS) entry which is preliminary data.</text>
</comment>
<feature type="transmembrane region" description="Helical" evidence="1">
    <location>
        <begin position="45"/>
        <end position="63"/>
    </location>
</feature>
<dbReference type="Proteomes" id="UP000194546">
    <property type="component" value="Unassembled WGS sequence"/>
</dbReference>
<dbReference type="InterPro" id="IPR045629">
    <property type="entry name" value="DUF6232"/>
</dbReference>
<evidence type="ECO:0000256" key="1">
    <source>
        <dbReference type="SAM" id="Phobius"/>
    </source>
</evidence>
<evidence type="ECO:0000313" key="3">
    <source>
        <dbReference type="Proteomes" id="UP000194546"/>
    </source>
</evidence>
<gene>
    <name evidence="2" type="ORF">PAMC26510_10140</name>
</gene>
<name>A0A242MZL0_CABSO</name>
<sequence>MQHDLPFNERGITFARAGLSAAGQLFPLRDLRGATVKMIPRQKPLPIAVSVIGVIVAAIGGMLGSGPALVLGIMIAVVGYLSWITQDVIYRMYVTVPDGEREVFTTKDEEFAQRVATLVREAVAARTAAQADTQVPATTPPVQEGL</sequence>
<dbReference type="AlphaFoldDB" id="A0A242MZL0"/>
<keyword evidence="1" id="KW-0472">Membrane</keyword>
<feature type="transmembrane region" description="Helical" evidence="1">
    <location>
        <begin position="69"/>
        <end position="85"/>
    </location>
</feature>
<dbReference type="Pfam" id="PF19744">
    <property type="entry name" value="DUF6232"/>
    <property type="match status" value="1"/>
</dbReference>
<keyword evidence="1" id="KW-0812">Transmembrane</keyword>
<dbReference type="RefSeq" id="WP_086381161.1">
    <property type="nucleotide sequence ID" value="NZ_NBTY01000055.1"/>
</dbReference>
<dbReference type="EMBL" id="NBTY01000055">
    <property type="protein sequence ID" value="OTP76753.1"/>
    <property type="molecule type" value="Genomic_DNA"/>
</dbReference>
<organism evidence="2 3">
    <name type="scientific">Caballeronia sordidicola</name>
    <name type="common">Burkholderia sordidicola</name>
    <dbReference type="NCBI Taxonomy" id="196367"/>
    <lineage>
        <taxon>Bacteria</taxon>
        <taxon>Pseudomonadati</taxon>
        <taxon>Pseudomonadota</taxon>
        <taxon>Betaproteobacteria</taxon>
        <taxon>Burkholderiales</taxon>
        <taxon>Burkholderiaceae</taxon>
        <taxon>Caballeronia</taxon>
    </lineage>
</organism>
<keyword evidence="1" id="KW-1133">Transmembrane helix</keyword>
<accession>A0A242MZL0</accession>
<protein>
    <submittedName>
        <fullName evidence="2">Uncharacterized protein</fullName>
    </submittedName>
</protein>
<proteinExistence type="predicted"/>